<dbReference type="InterPro" id="IPR003609">
    <property type="entry name" value="Pan_app"/>
</dbReference>
<feature type="signal peptide" evidence="1">
    <location>
        <begin position="1"/>
        <end position="16"/>
    </location>
</feature>
<protein>
    <submittedName>
        <fullName evidence="4 5">Apple domain-containing protein</fullName>
    </submittedName>
</protein>
<dbReference type="Gene3D" id="3.50.4.10">
    <property type="entry name" value="Hepatocyte Growth Factor"/>
    <property type="match status" value="1"/>
</dbReference>
<feature type="chain" id="PRO_5005328044" evidence="1">
    <location>
        <begin position="17"/>
        <end position="506"/>
    </location>
</feature>
<dbReference type="PANTHER" id="PTHR47327:SF1">
    <property type="entry name" value="RE15579P"/>
    <property type="match status" value="1"/>
</dbReference>
<dbReference type="Proteomes" id="UP000035681">
    <property type="component" value="Unplaced"/>
</dbReference>
<dbReference type="SUPFAM" id="SSF57414">
    <property type="entry name" value="Hairpin loop containing domain-like"/>
    <property type="match status" value="2"/>
</dbReference>
<evidence type="ECO:0000313" key="4">
    <source>
        <dbReference type="WBParaSite" id="SSTP_0000776600.1"/>
    </source>
</evidence>
<dbReference type="GO" id="GO:0009653">
    <property type="term" value="P:anatomical structure morphogenesis"/>
    <property type="evidence" value="ECO:0007669"/>
    <property type="project" value="TreeGrafter"/>
</dbReference>
<evidence type="ECO:0000256" key="1">
    <source>
        <dbReference type="SAM" id="SignalP"/>
    </source>
</evidence>
<keyword evidence="3" id="KW-1185">Reference proteome</keyword>
<feature type="domain" description="Apple" evidence="2">
    <location>
        <begin position="30"/>
        <end position="107"/>
    </location>
</feature>
<reference evidence="4" key="1">
    <citation type="submission" date="2015-08" db="UniProtKB">
        <authorList>
            <consortium name="WormBaseParasite"/>
        </authorList>
    </citation>
    <scope>IDENTIFICATION</scope>
</reference>
<evidence type="ECO:0000313" key="5">
    <source>
        <dbReference type="WBParaSite" id="TCONS_00007010.p1"/>
    </source>
</evidence>
<evidence type="ECO:0000313" key="3">
    <source>
        <dbReference type="Proteomes" id="UP000035681"/>
    </source>
</evidence>
<keyword evidence="1" id="KW-0732">Signal</keyword>
<dbReference type="WBParaSite" id="SSTP_0000776600.1">
    <property type="protein sequence ID" value="SSTP_0000776600.1"/>
    <property type="gene ID" value="SSTP_0000776600"/>
</dbReference>
<dbReference type="PROSITE" id="PS50948">
    <property type="entry name" value="PAN"/>
    <property type="match status" value="2"/>
</dbReference>
<feature type="domain" description="Apple" evidence="2">
    <location>
        <begin position="403"/>
        <end position="488"/>
    </location>
</feature>
<name>A0A0K0EE54_STRER</name>
<evidence type="ECO:0000259" key="2">
    <source>
        <dbReference type="PROSITE" id="PS50948"/>
    </source>
</evidence>
<sequence length="506" mass="58506">MNFFVFILFLIHVSFSIENNSINIEDLKQCFERYIGRKLVGLSPYHTEFKMAEEGECLKFCYKTASRCRSIVHDRVRHICYFFNDGDQDMTTFAKKMSYFKVTNPHCFQYLDEGIKSTRLAGPIYTPSKEIKDPTYITSSTMLPESTTIKIEEVPTTTTEENITTNQVVSKENVKAIYKEVLQLSKEVELSTETNSASEIESTTKSIDVIKSFEDVSDKLMPKVNGFKAIKRIINENSILSNEEDEVEIRRKQKNLKSTNKQSEISEINLSDKSLFLNDSQYEVMPLKEQEKNFTGYNDCEDGDVRMWMAIENSEFLPVPDDDRFLIIDADNEIGCKRKCEKTNCDIFTLDEKDKNCRLHYAKDEENGNFFINQIIHSSNDDFSSRTFKQLCYPSSYNRFVQCTDIISFFEYTINTDPKEVYSGFPSGSDGILNCVELCYLSKNFICKSATFDLESGECKLFDGDSITSPELFKSLPKSRLIYFENSCNIEDFEPKNVRINRVERS</sequence>
<dbReference type="WBParaSite" id="TCONS_00007010.p1">
    <property type="protein sequence ID" value="TCONS_00007010.p1"/>
    <property type="gene ID" value="XLOC_005090"/>
</dbReference>
<dbReference type="STRING" id="6248.A0A0K0EE54"/>
<dbReference type="Pfam" id="PF00024">
    <property type="entry name" value="PAN_1"/>
    <property type="match status" value="2"/>
</dbReference>
<accession>A0A0K0EE54</accession>
<dbReference type="SMART" id="SM00473">
    <property type="entry name" value="PAN_AP"/>
    <property type="match status" value="3"/>
</dbReference>
<organism evidence="4">
    <name type="scientific">Strongyloides stercoralis</name>
    <name type="common">Threadworm</name>
    <dbReference type="NCBI Taxonomy" id="6248"/>
    <lineage>
        <taxon>Eukaryota</taxon>
        <taxon>Metazoa</taxon>
        <taxon>Ecdysozoa</taxon>
        <taxon>Nematoda</taxon>
        <taxon>Chromadorea</taxon>
        <taxon>Rhabditida</taxon>
        <taxon>Tylenchina</taxon>
        <taxon>Panagrolaimomorpha</taxon>
        <taxon>Strongyloidoidea</taxon>
        <taxon>Strongyloididae</taxon>
        <taxon>Strongyloides</taxon>
    </lineage>
</organism>
<proteinExistence type="predicted"/>
<dbReference type="PANTHER" id="PTHR47327">
    <property type="entry name" value="FI18240P1-RELATED"/>
    <property type="match status" value="1"/>
</dbReference>
<dbReference type="InterPro" id="IPR052774">
    <property type="entry name" value="Celegans_DevNeuronal_Protein"/>
</dbReference>
<dbReference type="AlphaFoldDB" id="A0A0K0EE54"/>